<comment type="caution">
    <text evidence="1">The sequence shown here is derived from an EMBL/GenBank/DDBJ whole genome shotgun (WGS) entry which is preliminary data.</text>
</comment>
<reference evidence="1 2" key="1">
    <citation type="journal article" date="2013" name="PLoS ONE">
        <title>Bacterial endosymbiosis in a chordate host: long-term co-evolution and conservation of secondary metabolism.</title>
        <authorList>
            <person name="Kwan J.C."/>
            <person name="Schmidt E.W."/>
        </authorList>
    </citation>
    <scope>NUCLEOTIDE SEQUENCE [LARGE SCALE GENOMIC DNA]</scope>
    <source>
        <strain evidence="2">L6</strain>
    </source>
</reference>
<evidence type="ECO:0000313" key="1">
    <source>
        <dbReference type="EMBL" id="ETO91016.1"/>
    </source>
</evidence>
<gene>
    <name evidence="1" type="ORF">P857_91</name>
</gene>
<accession>W2UY24</accession>
<sequence>MISIRINQKNMGRIVIDDTCWDKLKSLLPVGSKGNNVLADRAMIVY</sequence>
<protein>
    <submittedName>
        <fullName evidence="1">Uncharacterized protein</fullName>
    </submittedName>
</protein>
<proteinExistence type="predicted"/>
<evidence type="ECO:0000313" key="2">
    <source>
        <dbReference type="Proteomes" id="UP000018951"/>
    </source>
</evidence>
<dbReference type="Proteomes" id="UP000018951">
    <property type="component" value="Unassembled WGS sequence"/>
</dbReference>
<dbReference type="EMBL" id="AXCJ01000009">
    <property type="protein sequence ID" value="ETO91016.1"/>
    <property type="molecule type" value="Genomic_DNA"/>
</dbReference>
<dbReference type="AlphaFoldDB" id="W2UY24"/>
<organism evidence="1 2">
    <name type="scientific">Candidatus Xenolissoclinum pacificiensis L6</name>
    <dbReference type="NCBI Taxonomy" id="1401685"/>
    <lineage>
        <taxon>Bacteria</taxon>
        <taxon>Pseudomonadati</taxon>
        <taxon>Pseudomonadota</taxon>
        <taxon>Alphaproteobacteria</taxon>
        <taxon>Rickettsiales</taxon>
        <taxon>Anaplasmataceae</taxon>
        <taxon>Candidatus Xenolissoclinum</taxon>
    </lineage>
</organism>
<name>W2UY24_9RICK</name>
<keyword evidence="2" id="KW-1185">Reference proteome</keyword>